<accession>A0ABR4JCG3</accession>
<proteinExistence type="predicted"/>
<evidence type="ECO:0000313" key="3">
    <source>
        <dbReference type="EMBL" id="KAL2837736.1"/>
    </source>
</evidence>
<name>A0ABR4JCG3_9EURO</name>
<dbReference type="EMBL" id="JBFXLR010000093">
    <property type="protein sequence ID" value="KAL2837736.1"/>
    <property type="molecule type" value="Genomic_DNA"/>
</dbReference>
<dbReference type="Proteomes" id="UP001610444">
    <property type="component" value="Unassembled WGS sequence"/>
</dbReference>
<protein>
    <submittedName>
        <fullName evidence="3">Uncharacterized protein</fullName>
    </submittedName>
</protein>
<keyword evidence="2" id="KW-0812">Transmembrane</keyword>
<dbReference type="RefSeq" id="XP_070892681.1">
    <property type="nucleotide sequence ID" value="XM_071037879.1"/>
</dbReference>
<keyword evidence="4" id="KW-1185">Reference proteome</keyword>
<dbReference type="GeneID" id="98153043"/>
<sequence>MVTSGSHLVELFFLPRSMALDTSRLPAHVVVFLNFFKTSHVGARGTADRHYCSSILQFLFQVLAPSGVSIMGLVIRFSSWEGNSAAAALRFHSDPPHLIFTSLGMVLLGWLMADRALTRLSRLGPLVSIPVLCLVDSGPKHHPSCQPRPGHFPHGVPWSPSKRQLAD</sequence>
<comment type="caution">
    <text evidence="3">The sequence shown here is derived from an EMBL/GenBank/DDBJ whole genome shotgun (WGS) entry which is preliminary data.</text>
</comment>
<evidence type="ECO:0000313" key="4">
    <source>
        <dbReference type="Proteomes" id="UP001610444"/>
    </source>
</evidence>
<evidence type="ECO:0000256" key="2">
    <source>
        <dbReference type="SAM" id="Phobius"/>
    </source>
</evidence>
<feature type="region of interest" description="Disordered" evidence="1">
    <location>
        <begin position="144"/>
        <end position="167"/>
    </location>
</feature>
<evidence type="ECO:0000256" key="1">
    <source>
        <dbReference type="SAM" id="MobiDB-lite"/>
    </source>
</evidence>
<keyword evidence="2" id="KW-0472">Membrane</keyword>
<feature type="transmembrane region" description="Helical" evidence="2">
    <location>
        <begin position="55"/>
        <end position="75"/>
    </location>
</feature>
<gene>
    <name evidence="3" type="ORF">BJX68DRAFT_219399</name>
</gene>
<keyword evidence="2" id="KW-1133">Transmembrane helix</keyword>
<organism evidence="3 4">
    <name type="scientific">Aspergillus pseudodeflectus</name>
    <dbReference type="NCBI Taxonomy" id="176178"/>
    <lineage>
        <taxon>Eukaryota</taxon>
        <taxon>Fungi</taxon>
        <taxon>Dikarya</taxon>
        <taxon>Ascomycota</taxon>
        <taxon>Pezizomycotina</taxon>
        <taxon>Eurotiomycetes</taxon>
        <taxon>Eurotiomycetidae</taxon>
        <taxon>Eurotiales</taxon>
        <taxon>Aspergillaceae</taxon>
        <taxon>Aspergillus</taxon>
        <taxon>Aspergillus subgen. Nidulantes</taxon>
    </lineage>
</organism>
<feature type="transmembrane region" description="Helical" evidence="2">
    <location>
        <begin position="95"/>
        <end position="113"/>
    </location>
</feature>
<reference evidence="3 4" key="1">
    <citation type="submission" date="2024-07" db="EMBL/GenBank/DDBJ databases">
        <title>Section-level genome sequencing and comparative genomics of Aspergillus sections Usti and Cavernicolus.</title>
        <authorList>
            <consortium name="Lawrence Berkeley National Laboratory"/>
            <person name="Nybo J.L."/>
            <person name="Vesth T.C."/>
            <person name="Theobald S."/>
            <person name="Frisvad J.C."/>
            <person name="Larsen T.O."/>
            <person name="Kjaerboelling I."/>
            <person name="Rothschild-Mancinelli K."/>
            <person name="Lyhne E.K."/>
            <person name="Kogle M.E."/>
            <person name="Barry K."/>
            <person name="Clum A."/>
            <person name="Na H."/>
            <person name="Ledsgaard L."/>
            <person name="Lin J."/>
            <person name="Lipzen A."/>
            <person name="Kuo A."/>
            <person name="Riley R."/>
            <person name="Mondo S."/>
            <person name="LaButti K."/>
            <person name="Haridas S."/>
            <person name="Pangalinan J."/>
            <person name="Salamov A.A."/>
            <person name="Simmons B.A."/>
            <person name="Magnuson J.K."/>
            <person name="Chen J."/>
            <person name="Drula E."/>
            <person name="Henrissat B."/>
            <person name="Wiebenga A."/>
            <person name="Lubbers R.J."/>
            <person name="Gomes A.C."/>
            <person name="Macurrencykelacurrency M.R."/>
            <person name="Stajich J."/>
            <person name="Grigoriev I.V."/>
            <person name="Mortensen U.H."/>
            <person name="De vries R.P."/>
            <person name="Baker S.E."/>
            <person name="Andersen M.R."/>
        </authorList>
    </citation>
    <scope>NUCLEOTIDE SEQUENCE [LARGE SCALE GENOMIC DNA]</scope>
    <source>
        <strain evidence="3 4">CBS 756.74</strain>
    </source>
</reference>